<keyword evidence="10" id="KW-1185">Reference proteome</keyword>
<dbReference type="FunFam" id="3.40.50.300:FF:000467">
    <property type="entry name" value="ATP-binding cassette sub-family F member 2"/>
    <property type="match status" value="1"/>
</dbReference>
<feature type="compositionally biased region" description="Basic and acidic residues" evidence="8">
    <location>
        <begin position="1"/>
        <end position="18"/>
    </location>
</feature>
<gene>
    <name evidence="11" type="primary">LOC112683704</name>
</gene>
<dbReference type="GO" id="GO:0016887">
    <property type="term" value="F:ATP hydrolysis activity"/>
    <property type="evidence" value="ECO:0007669"/>
    <property type="project" value="InterPro"/>
</dbReference>
<dbReference type="PROSITE" id="PS50893">
    <property type="entry name" value="ABC_TRANSPORTER_2"/>
    <property type="match status" value="2"/>
</dbReference>
<dbReference type="CDD" id="cd03221">
    <property type="entry name" value="ABCF_EF-3"/>
    <property type="match status" value="2"/>
</dbReference>
<dbReference type="InterPro" id="IPR003593">
    <property type="entry name" value="AAA+_ATPase"/>
</dbReference>
<dbReference type="SMART" id="SM00382">
    <property type="entry name" value="AAA"/>
    <property type="match status" value="2"/>
</dbReference>
<keyword evidence="3" id="KW-0677">Repeat</keyword>
<name>A0A8B8FJX1_9HEMI</name>
<dbReference type="InterPro" id="IPR027417">
    <property type="entry name" value="P-loop_NTPase"/>
</dbReference>
<evidence type="ECO:0000313" key="11">
    <source>
        <dbReference type="RefSeq" id="XP_025410640.1"/>
    </source>
</evidence>
<evidence type="ECO:0000256" key="3">
    <source>
        <dbReference type="ARBA" id="ARBA00022737"/>
    </source>
</evidence>
<dbReference type="AlphaFoldDB" id="A0A8B8FJX1"/>
<feature type="domain" description="ABC transporter" evidence="9">
    <location>
        <begin position="391"/>
        <end position="608"/>
    </location>
</feature>
<dbReference type="GeneID" id="112683704"/>
<evidence type="ECO:0000256" key="7">
    <source>
        <dbReference type="ARBA" id="ARBA00073918"/>
    </source>
</evidence>
<keyword evidence="2" id="KW-0597">Phosphoprotein</keyword>
<proteinExistence type="inferred from homology"/>
<dbReference type="Pfam" id="PF00005">
    <property type="entry name" value="ABC_tran"/>
    <property type="match status" value="2"/>
</dbReference>
<feature type="domain" description="ABC transporter" evidence="9">
    <location>
        <begin position="79"/>
        <end position="320"/>
    </location>
</feature>
<dbReference type="InterPro" id="IPR003439">
    <property type="entry name" value="ABC_transporter-like_ATP-bd"/>
</dbReference>
<evidence type="ECO:0000256" key="2">
    <source>
        <dbReference type="ARBA" id="ARBA00022553"/>
    </source>
</evidence>
<dbReference type="Pfam" id="PF12848">
    <property type="entry name" value="ABC_tran_Xtn"/>
    <property type="match status" value="1"/>
</dbReference>
<evidence type="ECO:0000259" key="9">
    <source>
        <dbReference type="PROSITE" id="PS50893"/>
    </source>
</evidence>
<dbReference type="PANTHER" id="PTHR19211:SF15">
    <property type="entry name" value="ATP-BINDING CASSETTE SUB-FAMILY F MEMBER 2"/>
    <property type="match status" value="1"/>
</dbReference>
<accession>A0A8B8FJX1</accession>
<evidence type="ECO:0000256" key="1">
    <source>
        <dbReference type="ARBA" id="ARBA00011054"/>
    </source>
</evidence>
<dbReference type="PANTHER" id="PTHR19211">
    <property type="entry name" value="ATP-BINDING TRANSPORT PROTEIN-RELATED"/>
    <property type="match status" value="1"/>
</dbReference>
<dbReference type="FunFam" id="3.40.50.300:FF:000104">
    <property type="entry name" value="ATP-binding cassette sub-family F member 3"/>
    <property type="match status" value="1"/>
</dbReference>
<sequence>MPSDSKKRQMQKKKDAAKARQNIKPAGTKASENGVNGEENVPISEEELLCKKLEADAKLNAEARACTGSLASHPRSRDIKIDNLSISFHGCELLQDTMLELNCGRRYGLIGLNGSGKSTLLSVLGNREVPIPDQIDIFHLTREMPASEKSALKCVMEVDQERIRLEKLVDELIACPDDESQEQLMDVYERLDDISADTAEARAANILHGLGFSKEMQNKKTKDFSGGWRMRIALARALYVKPHLLLLDEPTNHLDLDACVWLEEELKSYKRILVIISHSQDFLNGICTNTIHLDKKRLKFYGGNYDAFVRTREEQLENQMKQYNWEQDQIAHMKNYIARFGHGSAKLARQAQSKEKTLAKMVAQGLTDKVTNDKLVTFYFPSCGTIPPPVIMVQNVSFRYNDDSPYIYKNLEFGIDLDTRLALVGPNGAGKSTLLKLLYGELFPTEGMIRKNSHLRIARYHQHLHELLDLDLSPLEYMMNSFPEVKEREEMRKIIGRYGLTGRQQVCPIRQLSDGQRCRVVFAYLAWQTPHLLLLDEPTNHLDMETIDSLADAINDFDGGMVLVSHDFRLISQVAEEIWICENGKATKWQSTILDYKEHLKQKILKNNDSAPSKR</sequence>
<dbReference type="PROSITE" id="PS00211">
    <property type="entry name" value="ABC_TRANSPORTER_1"/>
    <property type="match status" value="1"/>
</dbReference>
<dbReference type="GO" id="GO:0005524">
    <property type="term" value="F:ATP binding"/>
    <property type="evidence" value="ECO:0007669"/>
    <property type="project" value="UniProtKB-KW"/>
</dbReference>
<evidence type="ECO:0000256" key="4">
    <source>
        <dbReference type="ARBA" id="ARBA00022741"/>
    </source>
</evidence>
<organism evidence="10 11">
    <name type="scientific">Sipha flava</name>
    <name type="common">yellow sugarcane aphid</name>
    <dbReference type="NCBI Taxonomy" id="143950"/>
    <lineage>
        <taxon>Eukaryota</taxon>
        <taxon>Metazoa</taxon>
        <taxon>Ecdysozoa</taxon>
        <taxon>Arthropoda</taxon>
        <taxon>Hexapoda</taxon>
        <taxon>Insecta</taxon>
        <taxon>Pterygota</taxon>
        <taxon>Neoptera</taxon>
        <taxon>Paraneoptera</taxon>
        <taxon>Hemiptera</taxon>
        <taxon>Sternorrhyncha</taxon>
        <taxon>Aphidomorpha</taxon>
        <taxon>Aphidoidea</taxon>
        <taxon>Aphididae</taxon>
        <taxon>Sipha</taxon>
    </lineage>
</organism>
<dbReference type="InterPro" id="IPR017871">
    <property type="entry name" value="ABC_transporter-like_CS"/>
</dbReference>
<dbReference type="InterPro" id="IPR032781">
    <property type="entry name" value="ABC_tran_Xtn"/>
</dbReference>
<evidence type="ECO:0000256" key="6">
    <source>
        <dbReference type="ARBA" id="ARBA00022990"/>
    </source>
</evidence>
<protein>
    <recommendedName>
        <fullName evidence="7">ATP-binding cassette sub-family F member 2</fullName>
    </recommendedName>
</protein>
<evidence type="ECO:0000256" key="5">
    <source>
        <dbReference type="ARBA" id="ARBA00022840"/>
    </source>
</evidence>
<comment type="similarity">
    <text evidence="1">Belongs to the ABC transporter superfamily. ABCF family. EF3 subfamily.</text>
</comment>
<evidence type="ECO:0000313" key="10">
    <source>
        <dbReference type="Proteomes" id="UP000694846"/>
    </source>
</evidence>
<dbReference type="OrthoDB" id="2110130at2759"/>
<dbReference type="Proteomes" id="UP000694846">
    <property type="component" value="Unplaced"/>
</dbReference>
<dbReference type="RefSeq" id="XP_025410640.1">
    <property type="nucleotide sequence ID" value="XM_025554855.1"/>
</dbReference>
<dbReference type="Gene3D" id="3.40.50.300">
    <property type="entry name" value="P-loop containing nucleotide triphosphate hydrolases"/>
    <property type="match status" value="2"/>
</dbReference>
<reference evidence="11" key="1">
    <citation type="submission" date="2025-08" db="UniProtKB">
        <authorList>
            <consortium name="RefSeq"/>
        </authorList>
    </citation>
    <scope>IDENTIFICATION</scope>
    <source>
        <tissue evidence="11">Whole body</tissue>
    </source>
</reference>
<dbReference type="SUPFAM" id="SSF52540">
    <property type="entry name" value="P-loop containing nucleoside triphosphate hydrolases"/>
    <property type="match status" value="2"/>
</dbReference>
<keyword evidence="6" id="KW-0007">Acetylation</keyword>
<feature type="region of interest" description="Disordered" evidence="8">
    <location>
        <begin position="1"/>
        <end position="39"/>
    </location>
</feature>
<evidence type="ECO:0000256" key="8">
    <source>
        <dbReference type="SAM" id="MobiDB-lite"/>
    </source>
</evidence>
<keyword evidence="4" id="KW-0547">Nucleotide-binding</keyword>
<dbReference type="InterPro" id="IPR050611">
    <property type="entry name" value="ABCF"/>
</dbReference>
<keyword evidence="5" id="KW-0067">ATP-binding</keyword>